<reference evidence="7" key="1">
    <citation type="submission" date="2022-12" db="EMBL/GenBank/DDBJ databases">
        <title>Description and comparative metabolic analysis of Aerococcus sp. nov., isolated from the feces of a pig.</title>
        <authorList>
            <person name="Chang Y.-H."/>
        </authorList>
    </citation>
    <scope>NUCLEOTIDE SEQUENCE</scope>
    <source>
        <strain evidence="7">YH-aer222</strain>
    </source>
</reference>
<evidence type="ECO:0000313" key="8">
    <source>
        <dbReference type="Proteomes" id="UP001146670"/>
    </source>
</evidence>
<evidence type="ECO:0000256" key="5">
    <source>
        <dbReference type="HAMAP-Rule" id="MF_01468"/>
    </source>
</evidence>
<dbReference type="PANTHER" id="PTHR34276:SF1">
    <property type="entry name" value="MINI-RIBONUCLEASE 3"/>
    <property type="match status" value="1"/>
</dbReference>
<sequence length="135" mass="15547">MDKRAIQQIPILSLAYLGDAVWEILVRDHLVRKSRLQANQLHQQATHYVKAAGQARIMQEWLDRPNWLKAEELTIFKRGRNAKSHTSAKNASIADYRLATGFEALFAYLYLGDEPKRYQELSESALAIIEEDLHV</sequence>
<comment type="subcellular location">
    <subcellularLocation>
        <location evidence="5">Cytoplasm</location>
    </subcellularLocation>
</comment>
<dbReference type="HAMAP" id="MF_01468">
    <property type="entry name" value="RNase_Mini_III"/>
    <property type="match status" value="1"/>
</dbReference>
<keyword evidence="5" id="KW-0690">Ribosome biogenesis</keyword>
<keyword evidence="5" id="KW-0694">RNA-binding</keyword>
<dbReference type="GO" id="GO:0005737">
    <property type="term" value="C:cytoplasm"/>
    <property type="evidence" value="ECO:0007669"/>
    <property type="project" value="UniProtKB-SubCell"/>
</dbReference>
<feature type="active site" evidence="5">
    <location>
        <position position="19"/>
    </location>
</feature>
<dbReference type="GO" id="GO:0004525">
    <property type="term" value="F:ribonuclease III activity"/>
    <property type="evidence" value="ECO:0007669"/>
    <property type="project" value="InterPro"/>
</dbReference>
<evidence type="ECO:0000256" key="2">
    <source>
        <dbReference type="ARBA" id="ARBA00022722"/>
    </source>
</evidence>
<dbReference type="AlphaFoldDB" id="A0A9X3FPA6"/>
<comment type="similarity">
    <text evidence="5">Belongs to the MrnC RNase family.</text>
</comment>
<accession>A0A9X3FPA6</accession>
<gene>
    <name evidence="5" type="primary">mrnC</name>
    <name evidence="7" type="ORF">OW157_06705</name>
</gene>
<organism evidence="7 8">
    <name type="scientific">Aerococcus kribbianus</name>
    <dbReference type="NCBI Taxonomy" id="2999064"/>
    <lineage>
        <taxon>Bacteria</taxon>
        <taxon>Bacillati</taxon>
        <taxon>Bacillota</taxon>
        <taxon>Bacilli</taxon>
        <taxon>Lactobacillales</taxon>
        <taxon>Aerococcaceae</taxon>
        <taxon>Aerococcus</taxon>
    </lineage>
</organism>
<dbReference type="Gene3D" id="1.10.1520.10">
    <property type="entry name" value="Ribonuclease III domain"/>
    <property type="match status" value="1"/>
</dbReference>
<evidence type="ECO:0000256" key="1">
    <source>
        <dbReference type="ARBA" id="ARBA00022552"/>
    </source>
</evidence>
<keyword evidence="5" id="KW-0699">rRNA-binding</keyword>
<comment type="cofactor">
    <cofactor evidence="5">
        <name>Mg(2+)</name>
        <dbReference type="ChEBI" id="CHEBI:18420"/>
    </cofactor>
</comment>
<dbReference type="SUPFAM" id="SSF69065">
    <property type="entry name" value="RNase III domain-like"/>
    <property type="match status" value="1"/>
</dbReference>
<dbReference type="PANTHER" id="PTHR34276">
    <property type="entry name" value="MINI-RIBONUCLEASE 3"/>
    <property type="match status" value="1"/>
</dbReference>
<name>A0A9X3FPA6_9LACT</name>
<keyword evidence="1 5" id="KW-0698">rRNA processing</keyword>
<dbReference type="InterPro" id="IPR008226">
    <property type="entry name" value="Mini3_fam"/>
</dbReference>
<dbReference type="EMBL" id="JAPRFR010000003">
    <property type="protein sequence ID" value="MCZ0726242.1"/>
    <property type="molecule type" value="Genomic_DNA"/>
</dbReference>
<evidence type="ECO:0000259" key="6">
    <source>
        <dbReference type="Pfam" id="PF00636"/>
    </source>
</evidence>
<feature type="domain" description="RNase III" evidence="6">
    <location>
        <begin position="13"/>
        <end position="112"/>
    </location>
</feature>
<evidence type="ECO:0000256" key="4">
    <source>
        <dbReference type="ARBA" id="ARBA00022801"/>
    </source>
</evidence>
<evidence type="ECO:0000313" key="7">
    <source>
        <dbReference type="EMBL" id="MCZ0726242.1"/>
    </source>
</evidence>
<comment type="caution">
    <text evidence="7">The sequence shown here is derived from an EMBL/GenBank/DDBJ whole genome shotgun (WGS) entry which is preliminary data.</text>
</comment>
<dbReference type="InterPro" id="IPR000999">
    <property type="entry name" value="RNase_III_dom"/>
</dbReference>
<dbReference type="Pfam" id="PF00636">
    <property type="entry name" value="Ribonuclease_3"/>
    <property type="match status" value="1"/>
</dbReference>
<keyword evidence="5" id="KW-0460">Magnesium</keyword>
<comment type="subunit">
    <text evidence="5">Homodimer.</text>
</comment>
<comment type="function">
    <text evidence="5">Involved in correct processing of both the 5' and 3' ends of 23S rRNA precursor. Processes 30S rRNA precursor transcript even in absence of ribonuclease 3 (Rnc); Rnc processes 30S rRNA into smaller rRNA precursors.</text>
</comment>
<dbReference type="InterPro" id="IPR036389">
    <property type="entry name" value="RNase_III_sf"/>
</dbReference>
<keyword evidence="5" id="KW-0963">Cytoplasm</keyword>
<keyword evidence="4 5" id="KW-0378">Hydrolase</keyword>
<dbReference type="RefSeq" id="WP_268752573.1">
    <property type="nucleotide sequence ID" value="NZ_JAPRFQ010000003.1"/>
</dbReference>
<protein>
    <recommendedName>
        <fullName evidence="5">Mini-ribonuclease 3</fullName>
        <shortName evidence="5">Mini-3</shortName>
        <shortName evidence="5">Mini-RNase 3</shortName>
        <ecNumber evidence="5">3.1.26.-</ecNumber>
    </recommendedName>
    <alternativeName>
        <fullName evidence="5">Mini-RNase III</fullName>
        <shortName evidence="5">Mini-III</shortName>
    </alternativeName>
</protein>
<dbReference type="GO" id="GO:0019843">
    <property type="term" value="F:rRNA binding"/>
    <property type="evidence" value="ECO:0007669"/>
    <property type="project" value="UniProtKB-UniRule"/>
</dbReference>
<dbReference type="GO" id="GO:0006364">
    <property type="term" value="P:rRNA processing"/>
    <property type="evidence" value="ECO:0007669"/>
    <property type="project" value="UniProtKB-UniRule"/>
</dbReference>
<keyword evidence="3 5" id="KW-0255">Endonuclease</keyword>
<proteinExistence type="inferred from homology"/>
<keyword evidence="2 5" id="KW-0540">Nuclease</keyword>
<dbReference type="EC" id="3.1.26.-" evidence="5"/>
<dbReference type="PIRSF" id="PIRSF005520">
    <property type="entry name" value="UCP005520"/>
    <property type="match status" value="1"/>
</dbReference>
<keyword evidence="8" id="KW-1185">Reference proteome</keyword>
<evidence type="ECO:0000256" key="3">
    <source>
        <dbReference type="ARBA" id="ARBA00022759"/>
    </source>
</evidence>
<dbReference type="Proteomes" id="UP001146670">
    <property type="component" value="Unassembled WGS sequence"/>
</dbReference>